<keyword evidence="2" id="KW-0808">Transferase</keyword>
<evidence type="ECO:0000259" key="1">
    <source>
        <dbReference type="Pfam" id="PF01636"/>
    </source>
</evidence>
<dbReference type="PANTHER" id="PTHR47829">
    <property type="entry name" value="HYDROLASE, PUTATIVE (AFU_ORTHOLOGUE AFUA_1G12880)-RELATED"/>
    <property type="match status" value="1"/>
</dbReference>
<feature type="domain" description="Aminoglycoside phosphotransferase" evidence="1">
    <location>
        <begin position="41"/>
        <end position="280"/>
    </location>
</feature>
<sequence length="362" mass="42123">MSEQFVDQAKTLRDSDAFDLQAVHDWLNAQGFDYGSQLPQIKQFSGGASNLTYHLLYSPDYANNDLILRRPPAGHKAASAHDMRREFNVMQRLKPVYPYAPDMIAFCDDASVIGGDFYLMQRLRGIIPRGNLPKGMLLSKEQARSLCYSVIDKLIDLHQVDYQAAGLQDLGKGQGYVKRQVEGWSQRYIKSKTWNVPGFKRIMTWLQQQQPEDVSTCIIHNDYRMDNLVLNADNPGEIIGVLDWEMATLGDPLMDLGGALAYWVQADDDRLMRMIRRQPSHLPGMLTREEIVDYYCEKMGFDRSHWPFYEVFGLFRLAVIVQQIYYRYHHKQTDNPAFKHFWLFVHYLHYRCQRVIKHSGIK</sequence>
<organism evidence="2 3">
    <name type="scientific">Bacterioplanes sanyensis</name>
    <dbReference type="NCBI Taxonomy" id="1249553"/>
    <lineage>
        <taxon>Bacteria</taxon>
        <taxon>Pseudomonadati</taxon>
        <taxon>Pseudomonadota</taxon>
        <taxon>Gammaproteobacteria</taxon>
        <taxon>Oceanospirillales</taxon>
        <taxon>Oceanospirillaceae</taxon>
        <taxon>Bacterioplanes</taxon>
    </lineage>
</organism>
<evidence type="ECO:0000313" key="2">
    <source>
        <dbReference type="EMBL" id="ASP40831.1"/>
    </source>
</evidence>
<accession>A0A222FQZ9</accession>
<reference evidence="2 3" key="1">
    <citation type="submission" date="2017-07" db="EMBL/GenBank/DDBJ databases">
        <title>Annotated genome sequence of Bacterioplanes sanyensis isolated from Red Sea.</title>
        <authorList>
            <person name="Rehman Z.U."/>
        </authorList>
    </citation>
    <scope>NUCLEOTIDE SEQUENCE [LARGE SCALE GENOMIC DNA]</scope>
    <source>
        <strain evidence="2 3">NV9</strain>
    </source>
</reference>
<proteinExistence type="predicted"/>
<dbReference type="GO" id="GO:0016740">
    <property type="term" value="F:transferase activity"/>
    <property type="evidence" value="ECO:0007669"/>
    <property type="project" value="UniProtKB-KW"/>
</dbReference>
<dbReference type="InterPro" id="IPR002575">
    <property type="entry name" value="Aminoglycoside_PTrfase"/>
</dbReference>
<dbReference type="InterPro" id="IPR041726">
    <property type="entry name" value="ACAD10_11_N"/>
</dbReference>
<gene>
    <name evidence="2" type="ORF">CHH28_05020</name>
</gene>
<dbReference type="Proteomes" id="UP000202440">
    <property type="component" value="Chromosome"/>
</dbReference>
<dbReference type="PANTHER" id="PTHR47829:SF1">
    <property type="entry name" value="HAD FAMILY PHOSPHATASE"/>
    <property type="match status" value="1"/>
</dbReference>
<name>A0A222FQZ9_9GAMM</name>
<dbReference type="AlphaFoldDB" id="A0A222FQZ9"/>
<dbReference type="KEGG" id="bsan:CHH28_05020"/>
<dbReference type="OrthoDB" id="3806873at2"/>
<dbReference type="InterPro" id="IPR052898">
    <property type="entry name" value="ACAD10-like"/>
</dbReference>
<dbReference type="CDD" id="cd05154">
    <property type="entry name" value="ACAD10_11_N-like"/>
    <property type="match status" value="1"/>
</dbReference>
<dbReference type="EMBL" id="CP022530">
    <property type="protein sequence ID" value="ASP40831.1"/>
    <property type="molecule type" value="Genomic_DNA"/>
</dbReference>
<dbReference type="SUPFAM" id="SSF56112">
    <property type="entry name" value="Protein kinase-like (PK-like)"/>
    <property type="match status" value="1"/>
</dbReference>
<dbReference type="Gene3D" id="3.90.1200.10">
    <property type="match status" value="1"/>
</dbReference>
<evidence type="ECO:0000313" key="3">
    <source>
        <dbReference type="Proteomes" id="UP000202440"/>
    </source>
</evidence>
<keyword evidence="3" id="KW-1185">Reference proteome</keyword>
<dbReference type="InterPro" id="IPR011009">
    <property type="entry name" value="Kinase-like_dom_sf"/>
</dbReference>
<dbReference type="Pfam" id="PF01636">
    <property type="entry name" value="APH"/>
    <property type="match status" value="1"/>
</dbReference>
<protein>
    <submittedName>
        <fullName evidence="2">Phosphotransferase family protein</fullName>
    </submittedName>
</protein>
<dbReference type="Gene3D" id="3.30.200.20">
    <property type="entry name" value="Phosphorylase Kinase, domain 1"/>
    <property type="match status" value="1"/>
</dbReference>